<keyword evidence="1" id="KW-0175">Coiled coil</keyword>
<dbReference type="GO" id="GO:0005737">
    <property type="term" value="C:cytoplasm"/>
    <property type="evidence" value="ECO:0007669"/>
    <property type="project" value="TreeGrafter"/>
</dbReference>
<protein>
    <submittedName>
        <fullName evidence="4">Doublecortin domain-containing protein</fullName>
    </submittedName>
</protein>
<evidence type="ECO:0000313" key="3">
    <source>
        <dbReference type="Proteomes" id="UP000095280"/>
    </source>
</evidence>
<name>A0A1I8IE47_9PLAT</name>
<evidence type="ECO:0000256" key="1">
    <source>
        <dbReference type="SAM" id="Coils"/>
    </source>
</evidence>
<organism evidence="3 4">
    <name type="scientific">Macrostomum lignano</name>
    <dbReference type="NCBI Taxonomy" id="282301"/>
    <lineage>
        <taxon>Eukaryota</taxon>
        <taxon>Metazoa</taxon>
        <taxon>Spiralia</taxon>
        <taxon>Lophotrochozoa</taxon>
        <taxon>Platyhelminthes</taxon>
        <taxon>Rhabditophora</taxon>
        <taxon>Macrostomorpha</taxon>
        <taxon>Macrostomida</taxon>
        <taxon>Macrostomidae</taxon>
        <taxon>Macrostomum</taxon>
    </lineage>
</organism>
<dbReference type="WBParaSite" id="maker-uti_cns_0011906-snap-gene-0.2-mRNA-1">
    <property type="protein sequence ID" value="maker-uti_cns_0011906-snap-gene-0.2-mRNA-1"/>
    <property type="gene ID" value="maker-uti_cns_0011906-snap-gene-0.2"/>
</dbReference>
<feature type="compositionally biased region" description="Basic and acidic residues" evidence="2">
    <location>
        <begin position="351"/>
        <end position="360"/>
    </location>
</feature>
<feature type="coiled-coil region" evidence="1">
    <location>
        <begin position="623"/>
        <end position="657"/>
    </location>
</feature>
<keyword evidence="3" id="KW-1185">Reference proteome</keyword>
<feature type="compositionally biased region" description="Polar residues" evidence="2">
    <location>
        <begin position="691"/>
        <end position="707"/>
    </location>
</feature>
<reference evidence="4" key="1">
    <citation type="submission" date="2016-11" db="UniProtKB">
        <authorList>
            <consortium name="WormBaseParasite"/>
        </authorList>
    </citation>
    <scope>IDENTIFICATION</scope>
</reference>
<dbReference type="PANTHER" id="PTHR22741">
    <property type="entry name" value="P140CAP/SNIP-RELATED"/>
    <property type="match status" value="1"/>
</dbReference>
<accession>A0A1I8IE47</accession>
<feature type="compositionally biased region" description="Low complexity" evidence="2">
    <location>
        <begin position="137"/>
        <end position="151"/>
    </location>
</feature>
<proteinExistence type="predicted"/>
<feature type="region of interest" description="Disordered" evidence="2">
    <location>
        <begin position="664"/>
        <end position="724"/>
    </location>
</feature>
<evidence type="ECO:0000313" key="4">
    <source>
        <dbReference type="WBParaSite" id="maker-uti_cns_0011906-snap-gene-0.2-mRNA-1"/>
    </source>
</evidence>
<feature type="region of interest" description="Disordered" evidence="2">
    <location>
        <begin position="127"/>
        <end position="168"/>
    </location>
</feature>
<evidence type="ECO:0000256" key="2">
    <source>
        <dbReference type="SAM" id="MobiDB-lite"/>
    </source>
</evidence>
<feature type="compositionally biased region" description="Low complexity" evidence="2">
    <location>
        <begin position="665"/>
        <end position="677"/>
    </location>
</feature>
<feature type="compositionally biased region" description="Polar residues" evidence="2">
    <location>
        <begin position="748"/>
        <end position="762"/>
    </location>
</feature>
<dbReference type="AlphaFoldDB" id="A0A1I8IE47"/>
<sequence>REPLACRLALFLGNLEFPPLLKRFKLASKSRFPRAEDLLGHACRISYQAVRLSPLAADRQAKSKCQLISCSICLATEITSALTGAAHQFSSFLINLRNCRIRLLPVGLGSTGTSRRRRRRVRVSKVRLPSLQRTPPAATEEASGTAAVAGGAADGRRQHGSTPASPLLSSYSAQRGRAALGNMHELPDKAATAKPAAKSGLSLFANSIGLKARNSAASGPLFLIFRDNVRRVQQPGKLAAVDSVKSLFARAFPQWITGIQWFAENPQRRVYIQDKLCRDVFFYELEDIRDIRPNCLLKILEPPQQDFDCSRSYDSAGFVAMSELPDPRFQLRHPAPSRQEQMDRGIPSQSDKGRSSERRIPSPSRQDQTVQAARVEATPAGHRHQLPPPPPPQRHSQGPSPVSSAAGQWRSLSNQLFKAAAATRQARAVWTAHFLPRAVRRKLLDKLKPIFTHTALLASSAAASTETAVPYQPPQNAGLICGLRALQQAVARSRQTVDAGVGEARDSAARLGAEFAAFRVDIEKRINDLANGKFVESLSDDDGLSEAYKEFTEQQKEISALLANLEAGLLSGERGPTDSKEFIESVSARLKIVQTMLASHESLMHSEIELAVEERLEQRRAQIDSYARLRDSARQALEDAKRRSNCLEVAMETVKRATCTEAMLQETSQQQQQPQQNQKEKSPQPKPLEPKSNNLQAMEPAGSTNRPVQHHQPQHQLGSRVEDGSETLKLNCRLNDESDEIKYRGVDFQQQQQTAGETNSESMVVWERQNPFNTPLLQPGASANRDN</sequence>
<feature type="region of interest" description="Disordered" evidence="2">
    <location>
        <begin position="743"/>
        <end position="787"/>
    </location>
</feature>
<dbReference type="Proteomes" id="UP000095280">
    <property type="component" value="Unplaced"/>
</dbReference>
<feature type="region of interest" description="Disordered" evidence="2">
    <location>
        <begin position="324"/>
        <end position="408"/>
    </location>
</feature>
<dbReference type="InterPro" id="IPR051825">
    <property type="entry name" value="SRCIN1"/>
</dbReference>
<dbReference type="PANTHER" id="PTHR22741:SF10">
    <property type="entry name" value="COILED-COIL DOMAIN-CONTAINING PROTEIN CG32809"/>
    <property type="match status" value="1"/>
</dbReference>